<dbReference type="NCBIfam" id="TIGR00847">
    <property type="entry name" value="ccoS"/>
    <property type="match status" value="1"/>
</dbReference>
<keyword evidence="2" id="KW-0472">Membrane</keyword>
<name>A0A1W1BBR5_9ZZZZ</name>
<evidence type="ECO:0000256" key="2">
    <source>
        <dbReference type="SAM" id="Phobius"/>
    </source>
</evidence>
<proteinExistence type="predicted"/>
<organism evidence="3">
    <name type="scientific">hydrothermal vent metagenome</name>
    <dbReference type="NCBI Taxonomy" id="652676"/>
    <lineage>
        <taxon>unclassified sequences</taxon>
        <taxon>metagenomes</taxon>
        <taxon>ecological metagenomes</taxon>
    </lineage>
</organism>
<feature type="coiled-coil region" evidence="1">
    <location>
        <begin position="47"/>
        <end position="74"/>
    </location>
</feature>
<sequence>MSSGIIAMMLGVSIFLGSIALIAFLWGLKSGQFDDSEKFLNAAKFDNEDDLQSAVEAQKKKEELKARKKAQKDKYQPE</sequence>
<keyword evidence="2" id="KW-1133">Transmembrane helix</keyword>
<accession>A0A1W1BBR5</accession>
<protein>
    <submittedName>
        <fullName evidence="3">Type cbb3 cytochrome oxidase biogenesis protein CcoS, involved in heme b insertion</fullName>
    </submittedName>
</protein>
<feature type="transmembrane region" description="Helical" evidence="2">
    <location>
        <begin position="6"/>
        <end position="28"/>
    </location>
</feature>
<evidence type="ECO:0000256" key="1">
    <source>
        <dbReference type="SAM" id="Coils"/>
    </source>
</evidence>
<dbReference type="AlphaFoldDB" id="A0A1W1BBR5"/>
<dbReference type="InterPro" id="IPR004714">
    <property type="entry name" value="Cyt_oxidase_maturation_cbb3"/>
</dbReference>
<evidence type="ECO:0000313" key="3">
    <source>
        <dbReference type="EMBL" id="SFV50923.1"/>
    </source>
</evidence>
<dbReference type="Pfam" id="PF03597">
    <property type="entry name" value="FixS"/>
    <property type="match status" value="1"/>
</dbReference>
<dbReference type="EMBL" id="FPHB01000012">
    <property type="protein sequence ID" value="SFV50923.1"/>
    <property type="molecule type" value="Genomic_DNA"/>
</dbReference>
<keyword evidence="1" id="KW-0175">Coiled coil</keyword>
<reference evidence="3" key="1">
    <citation type="submission" date="2016-10" db="EMBL/GenBank/DDBJ databases">
        <authorList>
            <person name="de Groot N.N."/>
        </authorList>
    </citation>
    <scope>NUCLEOTIDE SEQUENCE</scope>
</reference>
<keyword evidence="2" id="KW-0812">Transmembrane</keyword>
<gene>
    <name evidence="3" type="ORF">MNB_SM-7-252</name>
</gene>